<organism evidence="3 4">
    <name type="scientific">Hypsibius exemplaris</name>
    <name type="common">Freshwater tardigrade</name>
    <dbReference type="NCBI Taxonomy" id="2072580"/>
    <lineage>
        <taxon>Eukaryota</taxon>
        <taxon>Metazoa</taxon>
        <taxon>Ecdysozoa</taxon>
        <taxon>Tardigrada</taxon>
        <taxon>Eutardigrada</taxon>
        <taxon>Parachela</taxon>
        <taxon>Hypsibioidea</taxon>
        <taxon>Hypsibiidae</taxon>
        <taxon>Hypsibius</taxon>
    </lineage>
</organism>
<reference evidence="4" key="1">
    <citation type="submission" date="2017-01" db="EMBL/GenBank/DDBJ databases">
        <title>Comparative genomics of anhydrobiosis in the tardigrade Hypsibius dujardini.</title>
        <authorList>
            <person name="Yoshida Y."/>
            <person name="Koutsovoulos G."/>
            <person name="Laetsch D."/>
            <person name="Stevens L."/>
            <person name="Kumar S."/>
            <person name="Horikawa D."/>
            <person name="Ishino K."/>
            <person name="Komine S."/>
            <person name="Tomita M."/>
            <person name="Blaxter M."/>
            <person name="Arakawa K."/>
        </authorList>
    </citation>
    <scope>NUCLEOTIDE SEQUENCE [LARGE SCALE GENOMIC DNA]</scope>
    <source>
        <strain evidence="4">Z151</strain>
    </source>
</reference>
<dbReference type="Proteomes" id="UP000192578">
    <property type="component" value="Unassembled WGS sequence"/>
</dbReference>
<dbReference type="EMBL" id="MTYJ01000122">
    <property type="protein sequence ID" value="OQV13515.1"/>
    <property type="molecule type" value="Genomic_DNA"/>
</dbReference>
<dbReference type="InterPro" id="IPR006619">
    <property type="entry name" value="PGRP_domain_met/bac"/>
</dbReference>
<dbReference type="Gene3D" id="3.40.80.10">
    <property type="entry name" value="Peptidoglycan recognition protein-like"/>
    <property type="match status" value="1"/>
</dbReference>
<evidence type="ECO:0000259" key="2">
    <source>
        <dbReference type="SMART" id="SM00701"/>
    </source>
</evidence>
<name>A0A1W0WE75_HYPEX</name>
<gene>
    <name evidence="3" type="ORF">BV898_12262</name>
</gene>
<keyword evidence="1" id="KW-0732">Signal</keyword>
<dbReference type="PANTHER" id="PTHR11022:SF41">
    <property type="entry name" value="PEPTIDOGLYCAN-RECOGNITION PROTEIN LC-RELATED"/>
    <property type="match status" value="1"/>
</dbReference>
<dbReference type="OrthoDB" id="10001926at2759"/>
<dbReference type="SUPFAM" id="SSF55846">
    <property type="entry name" value="N-acetylmuramoyl-L-alanine amidase-like"/>
    <property type="match status" value="1"/>
</dbReference>
<dbReference type="GO" id="GO:0008745">
    <property type="term" value="F:N-acetylmuramoyl-L-alanine amidase activity"/>
    <property type="evidence" value="ECO:0007669"/>
    <property type="project" value="InterPro"/>
</dbReference>
<evidence type="ECO:0000313" key="3">
    <source>
        <dbReference type="EMBL" id="OQV13515.1"/>
    </source>
</evidence>
<feature type="signal peptide" evidence="1">
    <location>
        <begin position="1"/>
        <end position="17"/>
    </location>
</feature>
<dbReference type="AlphaFoldDB" id="A0A1W0WE75"/>
<feature type="domain" description="Peptidoglycan recognition protein family" evidence="2">
    <location>
        <begin position="39"/>
        <end position="186"/>
    </location>
</feature>
<sequence length="202" mass="22542">MSLWIWLFALLLYAAGATFIPQSRDFSGISRSVLPDGCPPILSRNEWGSKFPAPTAPLLVKPVERVYLLQTLYRNCVDLPTCKLQARNAERDHTHLNWGSIGYNFMVGIDSVGSLFEGRGFFVQSRYPEAADYLQSTSYAVAFLGNFSNSHSLVPRREALVSVLRLLNCAVSQGLLSADYAVRKYNVNQETVDAFNRIRNGA</sequence>
<dbReference type="PANTHER" id="PTHR11022">
    <property type="entry name" value="PEPTIDOGLYCAN RECOGNITION PROTEIN"/>
    <property type="match status" value="1"/>
</dbReference>
<keyword evidence="4" id="KW-1185">Reference proteome</keyword>
<dbReference type="GO" id="GO:0008270">
    <property type="term" value="F:zinc ion binding"/>
    <property type="evidence" value="ECO:0007669"/>
    <property type="project" value="InterPro"/>
</dbReference>
<protein>
    <recommendedName>
        <fullName evidence="2">Peptidoglycan recognition protein family domain-containing protein</fullName>
    </recommendedName>
</protein>
<evidence type="ECO:0000313" key="4">
    <source>
        <dbReference type="Proteomes" id="UP000192578"/>
    </source>
</evidence>
<comment type="caution">
    <text evidence="3">The sequence shown here is derived from an EMBL/GenBank/DDBJ whole genome shotgun (WGS) entry which is preliminary data.</text>
</comment>
<feature type="chain" id="PRO_5010705995" description="Peptidoglycan recognition protein family domain-containing protein" evidence="1">
    <location>
        <begin position="18"/>
        <end position="202"/>
    </location>
</feature>
<accession>A0A1W0WE75</accession>
<dbReference type="InterPro" id="IPR036505">
    <property type="entry name" value="Amidase/PGRP_sf"/>
</dbReference>
<proteinExistence type="predicted"/>
<evidence type="ECO:0000256" key="1">
    <source>
        <dbReference type="SAM" id="SignalP"/>
    </source>
</evidence>
<dbReference type="GO" id="GO:0009253">
    <property type="term" value="P:peptidoglycan catabolic process"/>
    <property type="evidence" value="ECO:0007669"/>
    <property type="project" value="InterPro"/>
</dbReference>
<dbReference type="InterPro" id="IPR015510">
    <property type="entry name" value="PGRP"/>
</dbReference>
<dbReference type="SMART" id="SM00701">
    <property type="entry name" value="PGRP"/>
    <property type="match status" value="1"/>
</dbReference>